<keyword evidence="3" id="KW-1185">Reference proteome</keyword>
<dbReference type="InterPro" id="IPR056077">
    <property type="entry name" value="DUF7660"/>
</dbReference>
<sequence>MTDARDIYVHDRQTFIKFLHAFHSDFKKNPDVWENNTLERFLEALAAYAEDLQGYYDNLELPLDVDKPSFRVFADMLKGASVYE</sequence>
<organism evidence="2 3">
    <name type="scientific">Flavobacterium agri</name>
    <dbReference type="NCBI Taxonomy" id="2743471"/>
    <lineage>
        <taxon>Bacteria</taxon>
        <taxon>Pseudomonadati</taxon>
        <taxon>Bacteroidota</taxon>
        <taxon>Flavobacteriia</taxon>
        <taxon>Flavobacteriales</taxon>
        <taxon>Flavobacteriaceae</taxon>
        <taxon>Flavobacterium</taxon>
    </lineage>
</organism>
<evidence type="ECO:0000259" key="1">
    <source>
        <dbReference type="Pfam" id="PF24693"/>
    </source>
</evidence>
<dbReference type="RefSeq" id="WP_176006823.1">
    <property type="nucleotide sequence ID" value="NZ_JABWMI010000015.1"/>
</dbReference>
<protein>
    <recommendedName>
        <fullName evidence="1">DUF7660 domain-containing protein</fullName>
    </recommendedName>
</protein>
<evidence type="ECO:0000313" key="2">
    <source>
        <dbReference type="EMBL" id="NYA72013.1"/>
    </source>
</evidence>
<dbReference type="AlphaFoldDB" id="A0A7Y8Y4Z9"/>
<reference evidence="2 3" key="1">
    <citation type="submission" date="2020-07" db="EMBL/GenBank/DDBJ databases">
        <authorList>
            <person name="Sun Q."/>
        </authorList>
    </citation>
    <scope>NUCLEOTIDE SEQUENCE [LARGE SCALE GENOMIC DNA]</scope>
    <source>
        <strain evidence="2 3">MAH-1</strain>
    </source>
</reference>
<proteinExistence type="predicted"/>
<comment type="caution">
    <text evidence="2">The sequence shown here is derived from an EMBL/GenBank/DDBJ whole genome shotgun (WGS) entry which is preliminary data.</text>
</comment>
<dbReference type="Proteomes" id="UP000535020">
    <property type="component" value="Unassembled WGS sequence"/>
</dbReference>
<gene>
    <name evidence="2" type="ORF">HZF10_13875</name>
</gene>
<feature type="domain" description="DUF7660" evidence="1">
    <location>
        <begin position="12"/>
        <end position="84"/>
    </location>
</feature>
<evidence type="ECO:0000313" key="3">
    <source>
        <dbReference type="Proteomes" id="UP000535020"/>
    </source>
</evidence>
<name>A0A7Y8Y4Z9_9FLAO</name>
<accession>A0A7Y8Y4Z9</accession>
<dbReference type="EMBL" id="JACBJI010000006">
    <property type="protein sequence ID" value="NYA72013.1"/>
    <property type="molecule type" value="Genomic_DNA"/>
</dbReference>
<dbReference type="Pfam" id="PF24693">
    <property type="entry name" value="DUF7660"/>
    <property type="match status" value="1"/>
</dbReference>